<evidence type="ECO:0000256" key="1">
    <source>
        <dbReference type="ARBA" id="ARBA00004571"/>
    </source>
</evidence>
<dbReference type="InterPro" id="IPR039426">
    <property type="entry name" value="TonB-dep_rcpt-like"/>
</dbReference>
<evidence type="ECO:0000256" key="5">
    <source>
        <dbReference type="ARBA" id="ARBA00022729"/>
    </source>
</evidence>
<keyword evidence="6 11" id="KW-0798">TonB box</keyword>
<sequence length="761" mass="85568">MTKNLFLFLFFCSSFFCFGQIKGKVIANNSGIPLANVEITNLELKDTYFTNSNGLFLLEKPGFYAFKKVGYSEKIIELNENIEYIIQLSINPFELNEITISTNQIPRVLKKATASVSMITSNDIQLANNTDFAPILNRAPGVFMQSGSLNTNRITIRGIGSRNLFGTSKIRAYFKDIPLTNGSGETTLEDFELATISQMEITKGSASSIYGAGLGGVIRLIPQNGHLNETSSNTEFSIGSFGLVKGILNLAYGSKKHSINAVYSNTHSDGYRENNEYNRQTFTINSNHFLNAKNEFSILMSYVDLKAFIPSSINEDTYLNSPESAAFTWQQSKGYEDSKRGIIGLSWNHNYNDNLKQNTSIFTSFTNTYEPRPFNILKENTSAYGIRSRLLGTLKLYGKKLKWTFGGEFFKDTYTYGTFENLYEDYPEGTGSIEGNRLSDFHERRNYYNIFAESDIALSEKTTLSIGLNLNETAYKLKDDYPVSDTNPDQSGQYKYKSIMSPKFGVSHLISNNLSLFSNISHGFSPLSLQETLLPDGQINTNLKPETGWNYELGTRGTLFSNRLQFNASIYHLNIKNLIVSRRTTQDQFIGINAGSTQHNGLEAAINYNWLSNNNVTLSSFFNYTLNQFKFKNFVDDSNNFSGNKLTGVPSEVINLGFNFISSIGFYGNINYQHVGSMPINDSNSLFSESYNLTHCKIGYKLFLNKKLKLNAFFGLNNIFDVNYASQILINATGFGGSAPRYYYPGNPINYYTGININYIF</sequence>
<keyword evidence="7 10" id="KW-0472">Membrane</keyword>
<dbReference type="eggNOG" id="COG4772">
    <property type="taxonomic scope" value="Bacteria"/>
</dbReference>
<dbReference type="GO" id="GO:0044718">
    <property type="term" value="P:siderophore transmembrane transport"/>
    <property type="evidence" value="ECO:0007669"/>
    <property type="project" value="TreeGrafter"/>
</dbReference>
<dbReference type="AlphaFoldDB" id="A0A1M6A7P6"/>
<dbReference type="PANTHER" id="PTHR30069:SF29">
    <property type="entry name" value="HEMOGLOBIN AND HEMOGLOBIN-HAPTOGLOBIN-BINDING PROTEIN 1-RELATED"/>
    <property type="match status" value="1"/>
</dbReference>
<dbReference type="RefSeq" id="WP_019386378.1">
    <property type="nucleotide sequence ID" value="NZ_ALIH01000001.1"/>
</dbReference>
<dbReference type="Gene3D" id="2.170.130.10">
    <property type="entry name" value="TonB-dependent receptor, plug domain"/>
    <property type="match status" value="1"/>
</dbReference>
<evidence type="ECO:0000256" key="4">
    <source>
        <dbReference type="ARBA" id="ARBA00022692"/>
    </source>
</evidence>
<dbReference type="InterPro" id="IPR036942">
    <property type="entry name" value="Beta-barrel_TonB_sf"/>
</dbReference>
<keyword evidence="5 12" id="KW-0732">Signal</keyword>
<evidence type="ECO:0000313" key="15">
    <source>
        <dbReference type="EMBL" id="SHI32480.1"/>
    </source>
</evidence>
<name>A0A1M6A7P6_9FLAO</name>
<dbReference type="SUPFAM" id="SSF56935">
    <property type="entry name" value="Porins"/>
    <property type="match status" value="1"/>
</dbReference>
<evidence type="ECO:0000256" key="12">
    <source>
        <dbReference type="SAM" id="SignalP"/>
    </source>
</evidence>
<reference evidence="15 16" key="1">
    <citation type="submission" date="2016-11" db="EMBL/GenBank/DDBJ databases">
        <authorList>
            <person name="Jaros S."/>
            <person name="Januszkiewicz K."/>
            <person name="Wedrychowicz H."/>
        </authorList>
    </citation>
    <scope>NUCLEOTIDE SEQUENCE [LARGE SCALE GENOMIC DNA]</scope>
    <source>
        <strain evidence="15 16">CGMCC 1.12213</strain>
    </source>
</reference>
<dbReference type="OrthoDB" id="9782587at2"/>
<feature type="signal peptide" evidence="12">
    <location>
        <begin position="1"/>
        <end position="19"/>
    </location>
</feature>
<keyword evidence="2 10" id="KW-0813">Transport</keyword>
<evidence type="ECO:0000256" key="8">
    <source>
        <dbReference type="ARBA" id="ARBA00023170"/>
    </source>
</evidence>
<keyword evidence="9 10" id="KW-0998">Cell outer membrane</keyword>
<proteinExistence type="inferred from homology"/>
<evidence type="ECO:0000256" key="3">
    <source>
        <dbReference type="ARBA" id="ARBA00022452"/>
    </source>
</evidence>
<accession>A0A1M6A7P6</accession>
<dbReference type="Gene3D" id="2.40.170.20">
    <property type="entry name" value="TonB-dependent receptor, beta-barrel domain"/>
    <property type="match status" value="1"/>
</dbReference>
<evidence type="ECO:0000256" key="2">
    <source>
        <dbReference type="ARBA" id="ARBA00022448"/>
    </source>
</evidence>
<dbReference type="InterPro" id="IPR008969">
    <property type="entry name" value="CarboxyPept-like_regulatory"/>
</dbReference>
<organism evidence="15 16">
    <name type="scientific">Algibacter luteus</name>
    <dbReference type="NCBI Taxonomy" id="1178825"/>
    <lineage>
        <taxon>Bacteria</taxon>
        <taxon>Pseudomonadati</taxon>
        <taxon>Bacteroidota</taxon>
        <taxon>Flavobacteriia</taxon>
        <taxon>Flavobacteriales</taxon>
        <taxon>Flavobacteriaceae</taxon>
        <taxon>Algibacter</taxon>
    </lineage>
</organism>
<dbReference type="Proteomes" id="UP000184396">
    <property type="component" value="Unassembled WGS sequence"/>
</dbReference>
<gene>
    <name evidence="15" type="ORF">SAMN05216261_0272</name>
</gene>
<dbReference type="InterPro" id="IPR000531">
    <property type="entry name" value="Beta-barrel_TonB"/>
</dbReference>
<dbReference type="EMBL" id="FQYK01000001">
    <property type="protein sequence ID" value="SHI32480.1"/>
    <property type="molecule type" value="Genomic_DNA"/>
</dbReference>
<evidence type="ECO:0000313" key="16">
    <source>
        <dbReference type="Proteomes" id="UP000184396"/>
    </source>
</evidence>
<dbReference type="PROSITE" id="PS52016">
    <property type="entry name" value="TONB_DEPENDENT_REC_3"/>
    <property type="match status" value="1"/>
</dbReference>
<feature type="chain" id="PRO_5009915633" evidence="12">
    <location>
        <begin position="20"/>
        <end position="761"/>
    </location>
</feature>
<dbReference type="InterPro" id="IPR037066">
    <property type="entry name" value="Plug_dom_sf"/>
</dbReference>
<protein>
    <submittedName>
        <fullName evidence="15">Iron complex outermembrane recepter protein</fullName>
    </submittedName>
</protein>
<dbReference type="GO" id="GO:0009279">
    <property type="term" value="C:cell outer membrane"/>
    <property type="evidence" value="ECO:0007669"/>
    <property type="project" value="UniProtKB-SubCell"/>
</dbReference>
<evidence type="ECO:0000256" key="9">
    <source>
        <dbReference type="ARBA" id="ARBA00023237"/>
    </source>
</evidence>
<evidence type="ECO:0000256" key="6">
    <source>
        <dbReference type="ARBA" id="ARBA00023077"/>
    </source>
</evidence>
<dbReference type="Pfam" id="PF07715">
    <property type="entry name" value="Plug"/>
    <property type="match status" value="1"/>
</dbReference>
<feature type="domain" description="TonB-dependent receptor plug" evidence="14">
    <location>
        <begin position="110"/>
        <end position="217"/>
    </location>
</feature>
<dbReference type="PANTHER" id="PTHR30069">
    <property type="entry name" value="TONB-DEPENDENT OUTER MEMBRANE RECEPTOR"/>
    <property type="match status" value="1"/>
</dbReference>
<keyword evidence="8" id="KW-0675">Receptor</keyword>
<dbReference type="GO" id="GO:0015344">
    <property type="term" value="F:siderophore uptake transmembrane transporter activity"/>
    <property type="evidence" value="ECO:0007669"/>
    <property type="project" value="TreeGrafter"/>
</dbReference>
<evidence type="ECO:0000259" key="13">
    <source>
        <dbReference type="Pfam" id="PF00593"/>
    </source>
</evidence>
<comment type="similarity">
    <text evidence="10 11">Belongs to the TonB-dependent receptor family.</text>
</comment>
<evidence type="ECO:0000256" key="7">
    <source>
        <dbReference type="ARBA" id="ARBA00023136"/>
    </source>
</evidence>
<feature type="domain" description="TonB-dependent receptor-like beta-barrel" evidence="13">
    <location>
        <begin position="279"/>
        <end position="719"/>
    </location>
</feature>
<comment type="subcellular location">
    <subcellularLocation>
        <location evidence="1 10">Cell outer membrane</location>
        <topology evidence="1 10">Multi-pass membrane protein</topology>
    </subcellularLocation>
</comment>
<dbReference type="InterPro" id="IPR012910">
    <property type="entry name" value="Plug_dom"/>
</dbReference>
<keyword evidence="16" id="KW-1185">Reference proteome</keyword>
<dbReference type="SUPFAM" id="SSF49464">
    <property type="entry name" value="Carboxypeptidase regulatory domain-like"/>
    <property type="match status" value="1"/>
</dbReference>
<evidence type="ECO:0000256" key="10">
    <source>
        <dbReference type="PROSITE-ProRule" id="PRU01360"/>
    </source>
</evidence>
<evidence type="ECO:0000256" key="11">
    <source>
        <dbReference type="RuleBase" id="RU003357"/>
    </source>
</evidence>
<keyword evidence="3 10" id="KW-1134">Transmembrane beta strand</keyword>
<dbReference type="STRING" id="1178825.SAMN05216261_0272"/>
<dbReference type="Pfam" id="PF00593">
    <property type="entry name" value="TonB_dep_Rec_b-barrel"/>
    <property type="match status" value="1"/>
</dbReference>
<evidence type="ECO:0000259" key="14">
    <source>
        <dbReference type="Pfam" id="PF07715"/>
    </source>
</evidence>
<keyword evidence="4 10" id="KW-0812">Transmembrane</keyword>